<dbReference type="InterPro" id="IPR050987">
    <property type="entry name" value="AtrR-like"/>
</dbReference>
<dbReference type="GO" id="GO:0003677">
    <property type="term" value="F:DNA binding"/>
    <property type="evidence" value="ECO:0007669"/>
    <property type="project" value="InterPro"/>
</dbReference>
<dbReference type="CDD" id="cd00067">
    <property type="entry name" value="GAL4"/>
    <property type="match status" value="1"/>
</dbReference>
<feature type="compositionally biased region" description="Polar residues" evidence="3">
    <location>
        <begin position="845"/>
        <end position="866"/>
    </location>
</feature>
<dbReference type="SMART" id="SM00906">
    <property type="entry name" value="Fungal_trans"/>
    <property type="match status" value="1"/>
</dbReference>
<keyword evidence="2" id="KW-0539">Nucleus</keyword>
<dbReference type="CDD" id="cd15486">
    <property type="entry name" value="ZIP_Sip4"/>
    <property type="match status" value="1"/>
</dbReference>
<feature type="region of interest" description="Disordered" evidence="3">
    <location>
        <begin position="1"/>
        <end position="77"/>
    </location>
</feature>
<dbReference type="Proteomes" id="UP001355207">
    <property type="component" value="Chromosome 6"/>
</dbReference>
<evidence type="ECO:0000313" key="6">
    <source>
        <dbReference type="Proteomes" id="UP001355207"/>
    </source>
</evidence>
<organism evidence="5 6">
    <name type="scientific">Kwoniella dendrophila CBS 6074</name>
    <dbReference type="NCBI Taxonomy" id="1295534"/>
    <lineage>
        <taxon>Eukaryota</taxon>
        <taxon>Fungi</taxon>
        <taxon>Dikarya</taxon>
        <taxon>Basidiomycota</taxon>
        <taxon>Agaricomycotina</taxon>
        <taxon>Tremellomycetes</taxon>
        <taxon>Tremellales</taxon>
        <taxon>Cryptococcaceae</taxon>
        <taxon>Kwoniella</taxon>
    </lineage>
</organism>
<proteinExistence type="predicted"/>
<dbReference type="PROSITE" id="PS50048">
    <property type="entry name" value="ZN2_CY6_FUNGAL_2"/>
    <property type="match status" value="1"/>
</dbReference>
<keyword evidence="6" id="KW-1185">Reference proteome</keyword>
<feature type="compositionally biased region" description="Low complexity" evidence="3">
    <location>
        <begin position="798"/>
        <end position="816"/>
    </location>
</feature>
<dbReference type="SUPFAM" id="SSF57701">
    <property type="entry name" value="Zn2/Cys6 DNA-binding domain"/>
    <property type="match status" value="1"/>
</dbReference>
<feature type="compositionally biased region" description="Polar residues" evidence="3">
    <location>
        <begin position="923"/>
        <end position="942"/>
    </location>
</feature>
<dbReference type="CDD" id="cd12148">
    <property type="entry name" value="fungal_TF_MHR"/>
    <property type="match status" value="1"/>
</dbReference>
<evidence type="ECO:0000259" key="4">
    <source>
        <dbReference type="PROSITE" id="PS50048"/>
    </source>
</evidence>
<dbReference type="RefSeq" id="XP_066076743.1">
    <property type="nucleotide sequence ID" value="XM_066220646.1"/>
</dbReference>
<feature type="compositionally biased region" description="Low complexity" evidence="3">
    <location>
        <begin position="910"/>
        <end position="922"/>
    </location>
</feature>
<feature type="region of interest" description="Disordered" evidence="3">
    <location>
        <begin position="764"/>
        <end position="877"/>
    </location>
</feature>
<dbReference type="GO" id="GO:0008270">
    <property type="term" value="F:zinc ion binding"/>
    <property type="evidence" value="ECO:0007669"/>
    <property type="project" value="InterPro"/>
</dbReference>
<dbReference type="Pfam" id="PF04082">
    <property type="entry name" value="Fungal_trans"/>
    <property type="match status" value="1"/>
</dbReference>
<dbReference type="InterPro" id="IPR036864">
    <property type="entry name" value="Zn2-C6_fun-type_DNA-bd_sf"/>
</dbReference>
<dbReference type="PANTHER" id="PTHR46910:SF38">
    <property type="entry name" value="ZN(2)-C6 FUNGAL-TYPE DOMAIN-CONTAINING PROTEIN"/>
    <property type="match status" value="1"/>
</dbReference>
<name>A0AAX4JX18_9TREE</name>
<protein>
    <recommendedName>
        <fullName evidence="4">Zn(2)-C6 fungal-type domain-containing protein</fullName>
    </recommendedName>
</protein>
<feature type="compositionally biased region" description="Low complexity" evidence="3">
    <location>
        <begin position="1"/>
        <end position="15"/>
    </location>
</feature>
<dbReference type="SMART" id="SM00066">
    <property type="entry name" value="GAL4"/>
    <property type="match status" value="1"/>
</dbReference>
<sequence>MPSTTPSASAGSSRRTSGEEPRRPSTTSTSNSTSTPRSASGSGSTLEPKTAALGRKTSNNANTSLSQKQKELAEAEAKRRKVQRACDACRRKKIKCEGPMNSLSDSKCTHCQEYGLDCTYVEAAKRRGPPKGYIETLEQRCSRLERILHQLQPNIDLNEYVGPPLDKEEFDLPSYQDTLRSLHIPPFPSLKPYPSISGRHSTESPAAGTGSPPVQVLGASPWKAYERDPAREPTSEDQDDAHMHVSIADTLSKLNVKDTAWRYHGKASGAHLMRTFHELKYMNPSQGETKDFLAEVNKNKRSQYWLLPEWELVIANEGIRSLDLALWPEEGFDMDLIDAYFENVNPHLPLLNGILFKRQYESGLWRTNTWFAKVCLMIFANGSRFVDDERVYWPVDLALSEEGKERLKSDQDGSLRYSAGWKYLHALLRMGRSIMQGPNLYEFQTQVLLCNFLSGSAVPHLMWILSGLGLRSAQEIGIHVRSTLAHVDPVERALYNRAFWCLYHIDRVNCAGVGRSVALQDTDFDADYPIDVDDEYWDTGDREKDFKQPEEAGISSIAAFIQTLKLDHIIGAALRTIYAINKLPEHHADVAAQSAVVVELDSALNSWADNVPDGLRWDPTRANYQLFQQSALLYVHYYYCQILVHRPFIPTPRNRQNGQVFLPSLAICANAARSICNIVDTALKRGRQEGALPGRALNVGYMLPGWVAVIVLLINVYSGKQSPAERERAISDIKRCVAASREMEMVWRQAGKMTDMMVELASEHDMPSAVSTPKGEKRGHSSDFNQACFDNSPTYQGSPHSVSPSSQTTTTPQSHNQHPHHQPHPTQSRLNGSFGPNFDEPRLLSATTPAINDSSQSTKSSQMTETTIDRLPTPPGFHASYMFGKPYVEVQNTTHENGYPASSHITSAAPPSGLDGLPPSSSNMTNLLSRLTKTTSTESQSMVVDRNNNNNNDSGNGNNNIDRRNHINNSNNTNDNDNQFQTFMGGSLPINNNSNYHQSQSQQQQQHQNQISNTINQIFGGNPQNNYNNLLGINQNTLDNSLFDLGSSAFDFTGQGVENDIWTQLFTDYTGQNVNGGDWNWNTSNGTINNNNTNVNNTNNNNSNANDNNNNSSQQSQYNSQYQQQPW</sequence>
<accession>A0AAX4JX18</accession>
<dbReference type="GeneID" id="91095580"/>
<dbReference type="AlphaFoldDB" id="A0AAX4JX18"/>
<feature type="region of interest" description="Disordered" evidence="3">
    <location>
        <begin position="1081"/>
        <end position="1127"/>
    </location>
</feature>
<feature type="region of interest" description="Disordered" evidence="3">
    <location>
        <begin position="191"/>
        <end position="217"/>
    </location>
</feature>
<dbReference type="InterPro" id="IPR007219">
    <property type="entry name" value="XnlR_reg_dom"/>
</dbReference>
<keyword evidence="1" id="KW-0479">Metal-binding</keyword>
<evidence type="ECO:0000256" key="2">
    <source>
        <dbReference type="ARBA" id="ARBA00023242"/>
    </source>
</evidence>
<dbReference type="Gene3D" id="4.10.240.10">
    <property type="entry name" value="Zn(2)-C6 fungal-type DNA-binding domain"/>
    <property type="match status" value="1"/>
</dbReference>
<reference evidence="5 6" key="1">
    <citation type="submission" date="2024-01" db="EMBL/GenBank/DDBJ databases">
        <title>Comparative genomics of Cryptococcus and Kwoniella reveals pathogenesis evolution and contrasting modes of karyotype evolution via chromosome fusion or intercentromeric recombination.</title>
        <authorList>
            <person name="Coelho M.A."/>
            <person name="David-Palma M."/>
            <person name="Shea T."/>
            <person name="Bowers K."/>
            <person name="McGinley-Smith S."/>
            <person name="Mohammad A.W."/>
            <person name="Gnirke A."/>
            <person name="Yurkov A.M."/>
            <person name="Nowrousian M."/>
            <person name="Sun S."/>
            <person name="Cuomo C.A."/>
            <person name="Heitman J."/>
        </authorList>
    </citation>
    <scope>NUCLEOTIDE SEQUENCE [LARGE SCALE GENOMIC DNA]</scope>
    <source>
        <strain evidence="5 6">CBS 6074</strain>
    </source>
</reference>
<dbReference type="InterPro" id="IPR001138">
    <property type="entry name" value="Zn2Cys6_DnaBD"/>
</dbReference>
<feature type="compositionally biased region" description="Polar residues" evidence="3">
    <location>
        <begin position="782"/>
        <end position="797"/>
    </location>
</feature>
<evidence type="ECO:0000313" key="5">
    <source>
        <dbReference type="EMBL" id="WWC89980.1"/>
    </source>
</evidence>
<dbReference type="Pfam" id="PF00172">
    <property type="entry name" value="Zn_clus"/>
    <property type="match status" value="1"/>
</dbReference>
<dbReference type="GO" id="GO:0000981">
    <property type="term" value="F:DNA-binding transcription factor activity, RNA polymerase II-specific"/>
    <property type="evidence" value="ECO:0007669"/>
    <property type="project" value="InterPro"/>
</dbReference>
<evidence type="ECO:0000256" key="1">
    <source>
        <dbReference type="ARBA" id="ARBA00022723"/>
    </source>
</evidence>
<feature type="compositionally biased region" description="Low complexity" evidence="3">
    <location>
        <begin position="967"/>
        <end position="978"/>
    </location>
</feature>
<dbReference type="PROSITE" id="PS00463">
    <property type="entry name" value="ZN2_CY6_FUNGAL_1"/>
    <property type="match status" value="1"/>
</dbReference>
<feature type="region of interest" description="Disordered" evidence="3">
    <location>
        <begin position="894"/>
        <end position="1010"/>
    </location>
</feature>
<feature type="domain" description="Zn(2)-C6 fungal-type" evidence="4">
    <location>
        <begin position="85"/>
        <end position="120"/>
    </location>
</feature>
<feature type="compositionally biased region" description="Basic and acidic residues" evidence="3">
    <location>
        <begin position="68"/>
        <end position="77"/>
    </location>
</feature>
<gene>
    <name evidence="5" type="ORF">L201_004910</name>
</gene>
<dbReference type="PANTHER" id="PTHR46910">
    <property type="entry name" value="TRANSCRIPTION FACTOR PDR1"/>
    <property type="match status" value="1"/>
</dbReference>
<feature type="compositionally biased region" description="Polar residues" evidence="3">
    <location>
        <begin position="56"/>
        <end position="67"/>
    </location>
</feature>
<feature type="compositionally biased region" description="Low complexity" evidence="3">
    <location>
        <begin position="945"/>
        <end position="960"/>
    </location>
</feature>
<evidence type="ECO:0000256" key="3">
    <source>
        <dbReference type="SAM" id="MobiDB-lite"/>
    </source>
</evidence>
<dbReference type="GO" id="GO:0006351">
    <property type="term" value="P:DNA-templated transcription"/>
    <property type="evidence" value="ECO:0007669"/>
    <property type="project" value="InterPro"/>
</dbReference>
<dbReference type="EMBL" id="CP144103">
    <property type="protein sequence ID" value="WWC89980.1"/>
    <property type="molecule type" value="Genomic_DNA"/>
</dbReference>
<feature type="compositionally biased region" description="Low complexity" evidence="3">
    <location>
        <begin position="24"/>
        <end position="45"/>
    </location>
</feature>
<feature type="compositionally biased region" description="Low complexity" evidence="3">
    <location>
        <begin position="990"/>
        <end position="1010"/>
    </location>
</feature>